<accession>A0A815Q0U5</accession>
<evidence type="ECO:0000256" key="8">
    <source>
        <dbReference type="ARBA" id="ARBA00023180"/>
    </source>
</evidence>
<protein>
    <recommendedName>
        <fullName evidence="13">Solute carrier family 46 member 3</fullName>
    </recommendedName>
</protein>
<dbReference type="InterPro" id="IPR036259">
    <property type="entry name" value="MFS_trans_sf"/>
</dbReference>
<feature type="transmembrane region" description="Helical" evidence="9">
    <location>
        <begin position="370"/>
        <end position="391"/>
    </location>
</feature>
<comment type="caution">
    <text evidence="10">The sequence shown here is derived from an EMBL/GenBank/DDBJ whole genome shotgun (WGS) entry which is preliminary data.</text>
</comment>
<dbReference type="EMBL" id="CAJNOQ010019723">
    <property type="protein sequence ID" value="CAF1455843.1"/>
    <property type="molecule type" value="Genomic_DNA"/>
</dbReference>
<dbReference type="SUPFAM" id="SSF103473">
    <property type="entry name" value="MFS general substrate transporter"/>
    <property type="match status" value="1"/>
</dbReference>
<gene>
    <name evidence="10" type="ORF">GPM918_LOCUS34898</name>
    <name evidence="11" type="ORF">SRO942_LOCUS35612</name>
</gene>
<feature type="transmembrane region" description="Helical" evidence="9">
    <location>
        <begin position="454"/>
        <end position="480"/>
    </location>
</feature>
<evidence type="ECO:0000256" key="2">
    <source>
        <dbReference type="ARBA" id="ARBA00022448"/>
    </source>
</evidence>
<proteinExistence type="predicted"/>
<sequence>MISVNTNAELSAFQSNNVQETSAVLSYPLIKQNKDIYGQLATEEYAKKKQSLSNGEEKVSKKSTKLPRWWLVLPCLLNITAIITIEPTLMNDLIVTRFEKRYNLYITTNDQERSACLSKINNNDNSHNTTHVHYNKVQQSVAKLNIYTSVASVIPTFISFILFSVNSDIIGRKPLIILPYLGKTCRYIILLIVIKQNLADIWIIIAEAIDSLSGTSSLIVLSSFAYVSDCTTLKTRTVALIITEASMAIARILPSMGIGFLLKLKHYMLLTSVILVLSIIGLFYAIFLQPESVLNVKHLNLFSKLKLIRLKPISRVINAFTIKRSSNNRQILILLTLIQVMSFLMIFSANSVFTLYLYGQPLCYGPLDVSLLTVAQTISIISLSIVITTIFHRQLNTLTMPVIGCLAFMIHLIIVGLAKVKWLFYVAVCTGSSFYVTLSILRSKVTNVVNDNEFALVFIATGLVESVGTYLIAVGANFIYNITIHIYPATIFFISCGMGIIPLILLGYLTYIERNSTSSKQALSNVAKTDV</sequence>
<keyword evidence="3" id="KW-1003">Cell membrane</keyword>
<dbReference type="OrthoDB" id="3026777at2759"/>
<evidence type="ECO:0000256" key="9">
    <source>
        <dbReference type="SAM" id="Phobius"/>
    </source>
</evidence>
<dbReference type="Proteomes" id="UP000681722">
    <property type="component" value="Unassembled WGS sequence"/>
</dbReference>
<evidence type="ECO:0000313" key="12">
    <source>
        <dbReference type="Proteomes" id="UP000663829"/>
    </source>
</evidence>
<evidence type="ECO:0000313" key="10">
    <source>
        <dbReference type="EMBL" id="CAF1455843.1"/>
    </source>
</evidence>
<dbReference type="AlphaFoldDB" id="A0A815Q0U5"/>
<keyword evidence="7 9" id="KW-0472">Membrane</keyword>
<keyword evidence="4 9" id="KW-0812">Transmembrane</keyword>
<keyword evidence="2" id="KW-0813">Transport</keyword>
<keyword evidence="12" id="KW-1185">Reference proteome</keyword>
<feature type="transmembrane region" description="Helical" evidence="9">
    <location>
        <begin position="486"/>
        <end position="511"/>
    </location>
</feature>
<feature type="transmembrane region" description="Helical" evidence="9">
    <location>
        <begin position="422"/>
        <end position="442"/>
    </location>
</feature>
<reference evidence="10" key="1">
    <citation type="submission" date="2021-02" db="EMBL/GenBank/DDBJ databases">
        <authorList>
            <person name="Nowell W R."/>
        </authorList>
    </citation>
    <scope>NUCLEOTIDE SEQUENCE</scope>
</reference>
<dbReference type="EMBL" id="CAJOBC010085176">
    <property type="protein sequence ID" value="CAF4327696.1"/>
    <property type="molecule type" value="Genomic_DNA"/>
</dbReference>
<dbReference type="GO" id="GO:0015293">
    <property type="term" value="F:symporter activity"/>
    <property type="evidence" value="ECO:0007669"/>
    <property type="project" value="UniProtKB-KW"/>
</dbReference>
<dbReference type="Proteomes" id="UP000663829">
    <property type="component" value="Unassembled WGS sequence"/>
</dbReference>
<dbReference type="PANTHER" id="PTHR23507:SF2">
    <property type="entry name" value="PROTON-COUPLED FOLATE TRANSPORTER"/>
    <property type="match status" value="1"/>
</dbReference>
<dbReference type="GO" id="GO:0016323">
    <property type="term" value="C:basolateral plasma membrane"/>
    <property type="evidence" value="ECO:0007669"/>
    <property type="project" value="UniProtKB-SubCell"/>
</dbReference>
<evidence type="ECO:0000256" key="1">
    <source>
        <dbReference type="ARBA" id="ARBA00004554"/>
    </source>
</evidence>
<evidence type="ECO:0000313" key="11">
    <source>
        <dbReference type="EMBL" id="CAF4327696.1"/>
    </source>
</evidence>
<keyword evidence="5" id="KW-0769">Symport</keyword>
<organism evidence="10 12">
    <name type="scientific">Didymodactylos carnosus</name>
    <dbReference type="NCBI Taxonomy" id="1234261"/>
    <lineage>
        <taxon>Eukaryota</taxon>
        <taxon>Metazoa</taxon>
        <taxon>Spiralia</taxon>
        <taxon>Gnathifera</taxon>
        <taxon>Rotifera</taxon>
        <taxon>Eurotatoria</taxon>
        <taxon>Bdelloidea</taxon>
        <taxon>Philodinida</taxon>
        <taxon>Philodinidae</taxon>
        <taxon>Didymodactylos</taxon>
    </lineage>
</organism>
<evidence type="ECO:0000256" key="3">
    <source>
        <dbReference type="ARBA" id="ARBA00022475"/>
    </source>
</evidence>
<keyword evidence="6 9" id="KW-1133">Transmembrane helix</keyword>
<dbReference type="PANTHER" id="PTHR23507">
    <property type="entry name" value="ZGC:174356"/>
    <property type="match status" value="1"/>
</dbReference>
<comment type="subcellular location">
    <subcellularLocation>
        <location evidence="1">Basolateral cell membrane</location>
        <topology evidence="1">Multi-pass membrane protein</topology>
    </subcellularLocation>
</comment>
<name>A0A815Q0U5_9BILA</name>
<evidence type="ECO:0000256" key="4">
    <source>
        <dbReference type="ARBA" id="ARBA00022692"/>
    </source>
</evidence>
<dbReference type="Gene3D" id="1.20.1250.20">
    <property type="entry name" value="MFS general substrate transporter like domains"/>
    <property type="match status" value="1"/>
</dbReference>
<feature type="transmembrane region" description="Helical" evidence="9">
    <location>
        <begin position="144"/>
        <end position="163"/>
    </location>
</feature>
<evidence type="ECO:0008006" key="13">
    <source>
        <dbReference type="Google" id="ProtNLM"/>
    </source>
</evidence>
<evidence type="ECO:0000256" key="6">
    <source>
        <dbReference type="ARBA" id="ARBA00022989"/>
    </source>
</evidence>
<evidence type="ECO:0000256" key="7">
    <source>
        <dbReference type="ARBA" id="ARBA00023136"/>
    </source>
</evidence>
<feature type="transmembrane region" description="Helical" evidence="9">
    <location>
        <begin position="331"/>
        <end position="358"/>
    </location>
</feature>
<feature type="transmembrane region" description="Helical" evidence="9">
    <location>
        <begin position="267"/>
        <end position="287"/>
    </location>
</feature>
<feature type="transmembrane region" description="Helical" evidence="9">
    <location>
        <begin position="69"/>
        <end position="90"/>
    </location>
</feature>
<evidence type="ECO:0000256" key="5">
    <source>
        <dbReference type="ARBA" id="ARBA00022847"/>
    </source>
</evidence>
<keyword evidence="8" id="KW-0325">Glycoprotein</keyword>
<feature type="transmembrane region" description="Helical" evidence="9">
    <location>
        <begin position="398"/>
        <end position="416"/>
    </location>
</feature>